<dbReference type="AlphaFoldDB" id="A0A4Q1DAT3"/>
<gene>
    <name evidence="1" type="ORF">ESB13_06840</name>
</gene>
<keyword evidence="2" id="KW-1185">Reference proteome</keyword>
<reference evidence="1 2" key="1">
    <citation type="submission" date="2019-01" db="EMBL/GenBank/DDBJ databases">
        <title>Filimonas sp. strain TTM-71.</title>
        <authorList>
            <person name="Chen W.-M."/>
        </authorList>
    </citation>
    <scope>NUCLEOTIDE SEQUENCE [LARGE SCALE GENOMIC DNA]</scope>
    <source>
        <strain evidence="1 2">TTM-71</strain>
    </source>
</reference>
<sequence length="73" mass="8609">METYLIKIPGEKEIEFSIGKVYLVQSKIEIDQKELFDSDDALYLNFPFSEALKVIPFFEKLKTSEKKRIAEYL</sequence>
<dbReference type="RefSeq" id="WP_129002266.1">
    <property type="nucleotide sequence ID" value="NZ_SDHZ01000001.1"/>
</dbReference>
<dbReference type="Proteomes" id="UP000290545">
    <property type="component" value="Unassembled WGS sequence"/>
</dbReference>
<accession>A0A4Q1DAT3</accession>
<dbReference type="EMBL" id="SDHZ01000001">
    <property type="protein sequence ID" value="RXK86517.1"/>
    <property type="molecule type" value="Genomic_DNA"/>
</dbReference>
<evidence type="ECO:0000313" key="1">
    <source>
        <dbReference type="EMBL" id="RXK86517.1"/>
    </source>
</evidence>
<proteinExistence type="predicted"/>
<name>A0A4Q1DAT3_9BACT</name>
<comment type="caution">
    <text evidence="1">The sequence shown here is derived from an EMBL/GenBank/DDBJ whole genome shotgun (WGS) entry which is preliminary data.</text>
</comment>
<protein>
    <submittedName>
        <fullName evidence="1">Uncharacterized protein</fullName>
    </submittedName>
</protein>
<organism evidence="1 2">
    <name type="scientific">Filimonas effusa</name>
    <dbReference type="NCBI Taxonomy" id="2508721"/>
    <lineage>
        <taxon>Bacteria</taxon>
        <taxon>Pseudomonadati</taxon>
        <taxon>Bacteroidota</taxon>
        <taxon>Chitinophagia</taxon>
        <taxon>Chitinophagales</taxon>
        <taxon>Chitinophagaceae</taxon>
        <taxon>Filimonas</taxon>
    </lineage>
</organism>
<evidence type="ECO:0000313" key="2">
    <source>
        <dbReference type="Proteomes" id="UP000290545"/>
    </source>
</evidence>